<reference evidence="3" key="1">
    <citation type="submission" date="2016-11" db="EMBL/GenBank/DDBJ databases">
        <authorList>
            <person name="Varghese N."/>
            <person name="Submissions S."/>
        </authorList>
    </citation>
    <scope>NUCLEOTIDE SEQUENCE [LARGE SCALE GENOMIC DNA]</scope>
    <source>
        <strain evidence="3">DSM 16990</strain>
    </source>
</reference>
<dbReference type="STRING" id="288992.SAMN04488522_103149"/>
<feature type="chain" id="PRO_5009909524" evidence="1">
    <location>
        <begin position="22"/>
        <end position="169"/>
    </location>
</feature>
<dbReference type="OrthoDB" id="9790776at2"/>
<dbReference type="Proteomes" id="UP000184287">
    <property type="component" value="Unassembled WGS sequence"/>
</dbReference>
<dbReference type="EMBL" id="FQUQ01000003">
    <property type="protein sequence ID" value="SHF64069.1"/>
    <property type="molecule type" value="Genomic_DNA"/>
</dbReference>
<dbReference type="AlphaFoldDB" id="A0A1M5DAM7"/>
<accession>A0A1M5DAM7</accession>
<evidence type="ECO:0000256" key="1">
    <source>
        <dbReference type="SAM" id="SignalP"/>
    </source>
</evidence>
<dbReference type="GO" id="GO:0019867">
    <property type="term" value="C:outer membrane"/>
    <property type="evidence" value="ECO:0007669"/>
    <property type="project" value="InterPro"/>
</dbReference>
<dbReference type="RefSeq" id="WP_084528938.1">
    <property type="nucleotide sequence ID" value="NZ_FQUQ01000003.1"/>
</dbReference>
<dbReference type="Pfam" id="PF04390">
    <property type="entry name" value="LptE"/>
    <property type="match status" value="1"/>
</dbReference>
<proteinExistence type="predicted"/>
<keyword evidence="3" id="KW-1185">Reference proteome</keyword>
<keyword evidence="1" id="KW-0732">Signal</keyword>
<feature type="signal peptide" evidence="1">
    <location>
        <begin position="1"/>
        <end position="21"/>
    </location>
</feature>
<organism evidence="2 3">
    <name type="scientific">Pedobacter caeni</name>
    <dbReference type="NCBI Taxonomy" id="288992"/>
    <lineage>
        <taxon>Bacteria</taxon>
        <taxon>Pseudomonadati</taxon>
        <taxon>Bacteroidota</taxon>
        <taxon>Sphingobacteriia</taxon>
        <taxon>Sphingobacteriales</taxon>
        <taxon>Sphingobacteriaceae</taxon>
        <taxon>Pedobacter</taxon>
    </lineage>
</organism>
<protein>
    <submittedName>
        <fullName evidence="2">Lipopolysaccharide-assembly</fullName>
    </submittedName>
</protein>
<sequence>MKKLYFLLVIAVFSSCSIKLSGDSIPPEMKTVNITFFENNAPLVVPYMSNDFTENLRNRIRSQTKLNLTTNDAHGIFSGTITGYDIRPTNISDANNRGQVQSGTNRMTIRVTVKYTNNLDPKQSFEEAFERFKDFPTAGQNFQAQEKGLINEVLTLLTEDIFNRAFANW</sequence>
<dbReference type="GO" id="GO:0043165">
    <property type="term" value="P:Gram-negative-bacterium-type cell outer membrane assembly"/>
    <property type="evidence" value="ECO:0007669"/>
    <property type="project" value="InterPro"/>
</dbReference>
<name>A0A1M5DAM7_9SPHI</name>
<gene>
    <name evidence="2" type="ORF">SAMN04488522_103149</name>
</gene>
<dbReference type="InterPro" id="IPR007485">
    <property type="entry name" value="LPS_assembly_LptE"/>
</dbReference>
<evidence type="ECO:0000313" key="2">
    <source>
        <dbReference type="EMBL" id="SHF64069.1"/>
    </source>
</evidence>
<dbReference type="PROSITE" id="PS51257">
    <property type="entry name" value="PROKAR_LIPOPROTEIN"/>
    <property type="match status" value="1"/>
</dbReference>
<evidence type="ECO:0000313" key="3">
    <source>
        <dbReference type="Proteomes" id="UP000184287"/>
    </source>
</evidence>